<reference evidence="3" key="2">
    <citation type="submission" date="2021-04" db="EMBL/GenBank/DDBJ databases">
        <authorList>
            <person name="Gilroy R."/>
        </authorList>
    </citation>
    <scope>NUCLEOTIDE SEQUENCE</scope>
    <source>
        <strain evidence="3">Gambia15-2214</strain>
    </source>
</reference>
<dbReference type="GO" id="GO:0016491">
    <property type="term" value="F:oxidoreductase activity"/>
    <property type="evidence" value="ECO:0007669"/>
    <property type="project" value="InterPro"/>
</dbReference>
<comment type="caution">
    <text evidence="3">The sequence shown here is derived from an EMBL/GenBank/DDBJ whole genome shotgun (WGS) entry which is preliminary data.</text>
</comment>
<evidence type="ECO:0000256" key="1">
    <source>
        <dbReference type="ARBA" id="ARBA00007121"/>
    </source>
</evidence>
<evidence type="ECO:0000259" key="2">
    <source>
        <dbReference type="PROSITE" id="PS50902"/>
    </source>
</evidence>
<feature type="domain" description="Flavodoxin-like" evidence="2">
    <location>
        <begin position="246"/>
        <end position="385"/>
    </location>
</feature>
<reference evidence="3" key="1">
    <citation type="journal article" date="2021" name="PeerJ">
        <title>Extensive microbial diversity within the chicken gut microbiome revealed by metagenomics and culture.</title>
        <authorList>
            <person name="Gilroy R."/>
            <person name="Ravi A."/>
            <person name="Getino M."/>
            <person name="Pursley I."/>
            <person name="Horton D.L."/>
            <person name="Alikhan N.F."/>
            <person name="Baker D."/>
            <person name="Gharbi K."/>
            <person name="Hall N."/>
            <person name="Watson M."/>
            <person name="Adriaenssens E.M."/>
            <person name="Foster-Nyarko E."/>
            <person name="Jarju S."/>
            <person name="Secka A."/>
            <person name="Antonio M."/>
            <person name="Oren A."/>
            <person name="Chaudhuri R.R."/>
            <person name="La Ragione R."/>
            <person name="Hildebrand F."/>
            <person name="Pallen M.J."/>
        </authorList>
    </citation>
    <scope>NUCLEOTIDE SEQUENCE</scope>
    <source>
        <strain evidence="3">Gambia15-2214</strain>
    </source>
</reference>
<dbReference type="GO" id="GO:0046872">
    <property type="term" value="F:metal ion binding"/>
    <property type="evidence" value="ECO:0007669"/>
    <property type="project" value="InterPro"/>
</dbReference>
<dbReference type="PANTHER" id="PTHR43717">
    <property type="entry name" value="ANAEROBIC NITRIC OXIDE REDUCTASE FLAVORUBREDOXIN"/>
    <property type="match status" value="1"/>
</dbReference>
<dbReference type="PANTHER" id="PTHR43717:SF1">
    <property type="entry name" value="ANAEROBIC NITRIC OXIDE REDUCTASE FLAVORUBREDOXIN"/>
    <property type="match status" value="1"/>
</dbReference>
<dbReference type="Proteomes" id="UP000823914">
    <property type="component" value="Unassembled WGS sequence"/>
</dbReference>
<evidence type="ECO:0000313" key="3">
    <source>
        <dbReference type="EMBL" id="MBU3850553.1"/>
    </source>
</evidence>
<comment type="similarity">
    <text evidence="1">In the N-terminal section; belongs to the zinc metallo-hydrolase group 3 family.</text>
</comment>
<dbReference type="Pfam" id="PF19583">
    <property type="entry name" value="ODP"/>
    <property type="match status" value="1"/>
</dbReference>
<dbReference type="Gene3D" id="3.60.15.10">
    <property type="entry name" value="Ribonuclease Z/Hydroxyacylglutathione hydrolase-like"/>
    <property type="match status" value="1"/>
</dbReference>
<gene>
    <name evidence="3" type="ORF">IAA16_08310</name>
</gene>
<dbReference type="Pfam" id="PF00258">
    <property type="entry name" value="Flavodoxin_1"/>
    <property type="match status" value="1"/>
</dbReference>
<protein>
    <submittedName>
        <fullName evidence="3">FprA family A-type flavoprotein</fullName>
    </submittedName>
</protein>
<dbReference type="SUPFAM" id="SSF52218">
    <property type="entry name" value="Flavoproteins"/>
    <property type="match status" value="1"/>
</dbReference>
<dbReference type="EMBL" id="JAHLFV010000191">
    <property type="protein sequence ID" value="MBU3850553.1"/>
    <property type="molecule type" value="Genomic_DNA"/>
</dbReference>
<dbReference type="InterPro" id="IPR001279">
    <property type="entry name" value="Metallo-B-lactamas"/>
</dbReference>
<name>A0A9E2L2M8_9SPIR</name>
<dbReference type="GO" id="GO:0009055">
    <property type="term" value="F:electron transfer activity"/>
    <property type="evidence" value="ECO:0007669"/>
    <property type="project" value="InterPro"/>
</dbReference>
<dbReference type="CDD" id="cd07709">
    <property type="entry name" value="flavodiiron_proteins_MBL-fold"/>
    <property type="match status" value="1"/>
</dbReference>
<dbReference type="AlphaFoldDB" id="A0A9E2L2M8"/>
<dbReference type="InterPro" id="IPR029039">
    <property type="entry name" value="Flavoprotein-like_sf"/>
</dbReference>
<organism evidence="3 4">
    <name type="scientific">Candidatus Treponema excrementipullorum</name>
    <dbReference type="NCBI Taxonomy" id="2838768"/>
    <lineage>
        <taxon>Bacteria</taxon>
        <taxon>Pseudomonadati</taxon>
        <taxon>Spirochaetota</taxon>
        <taxon>Spirochaetia</taxon>
        <taxon>Spirochaetales</taxon>
        <taxon>Treponemataceae</taxon>
        <taxon>Treponema</taxon>
    </lineage>
</organism>
<dbReference type="InterPro" id="IPR036866">
    <property type="entry name" value="RibonucZ/Hydroxyglut_hydro"/>
</dbReference>
<sequence>MEKVTDTIIHIGVNDHNIHLFEAQYPVPQGMAYNSYVILDEKIAVTDTVEESFAHQWFANLEEALQGRKPDYLIVHHMEGDHSANIQAFMEKYPEAQVVSSLAALNMMKCYFGVDYTPRAIPVREGFVLELGKHALQFIAAPMIHWPEVFMSYDACDKVLFSADAFGTFGASDQEPEEPWETEARRYYYGIVGKFGTFTETLLKKAAGLDIKTICSLHGPVLTGDVSHYVDLYKKWASYTPESDGVFIPYTSIYGHTEKAVQLLAEELKKAGKEVVTMNLAENDVSYALTLAFYYKNIVFATTTYNGGIFPTMEDLLFRLADHSFCKRRVGFIENGSWGPAAAKTMKEKLVACKELEYTDTTVTVKGALNDVSVEAVKKLVAELA</sequence>
<dbReference type="InterPro" id="IPR045761">
    <property type="entry name" value="ODP_dom"/>
</dbReference>
<dbReference type="PROSITE" id="PS50902">
    <property type="entry name" value="FLAVODOXIN_LIKE"/>
    <property type="match status" value="1"/>
</dbReference>
<dbReference type="GO" id="GO:0010181">
    <property type="term" value="F:FMN binding"/>
    <property type="evidence" value="ECO:0007669"/>
    <property type="project" value="InterPro"/>
</dbReference>
<dbReference type="SUPFAM" id="SSF56281">
    <property type="entry name" value="Metallo-hydrolase/oxidoreductase"/>
    <property type="match status" value="1"/>
</dbReference>
<dbReference type="InterPro" id="IPR016440">
    <property type="entry name" value="Rubredoxin-O_OxRdtase"/>
</dbReference>
<accession>A0A9E2L2M8</accession>
<dbReference type="PIRSF" id="PIRSF005243">
    <property type="entry name" value="ROO"/>
    <property type="match status" value="1"/>
</dbReference>
<dbReference type="Gene3D" id="3.40.50.360">
    <property type="match status" value="1"/>
</dbReference>
<proteinExistence type="inferred from homology"/>
<dbReference type="SMART" id="SM00849">
    <property type="entry name" value="Lactamase_B"/>
    <property type="match status" value="1"/>
</dbReference>
<dbReference type="InterPro" id="IPR008254">
    <property type="entry name" value="Flavodoxin/NO_synth"/>
</dbReference>
<evidence type="ECO:0000313" key="4">
    <source>
        <dbReference type="Proteomes" id="UP000823914"/>
    </source>
</evidence>